<dbReference type="EMBL" id="JBJQOH010000007">
    <property type="protein sequence ID" value="KAL3681714.1"/>
    <property type="molecule type" value="Genomic_DNA"/>
</dbReference>
<keyword evidence="3" id="KW-1185">Reference proteome</keyword>
<dbReference type="Pfam" id="PF07189">
    <property type="entry name" value="SF3b10"/>
    <property type="match status" value="1"/>
</dbReference>
<gene>
    <name evidence="2" type="ORF">R1sor_024670</name>
</gene>
<dbReference type="AlphaFoldDB" id="A0ABD3GV60"/>
<evidence type="ECO:0000313" key="2">
    <source>
        <dbReference type="EMBL" id="KAL3681714.1"/>
    </source>
</evidence>
<evidence type="ECO:0000256" key="1">
    <source>
        <dbReference type="SAM" id="MobiDB-lite"/>
    </source>
</evidence>
<dbReference type="Proteomes" id="UP001633002">
    <property type="component" value="Unassembled WGS sequence"/>
</dbReference>
<reference evidence="2 3" key="1">
    <citation type="submission" date="2024-09" db="EMBL/GenBank/DDBJ databases">
        <title>Chromosome-scale assembly of Riccia sorocarpa.</title>
        <authorList>
            <person name="Paukszto L."/>
        </authorList>
    </citation>
    <scope>NUCLEOTIDE SEQUENCE [LARGE SCALE GENOMIC DNA]</scope>
    <source>
        <strain evidence="2">LP-2024</strain>
        <tissue evidence="2">Aerial parts of the thallus</tissue>
    </source>
</reference>
<comment type="caution">
    <text evidence="2">The sequence shown here is derived from an EMBL/GenBank/DDBJ whole genome shotgun (WGS) entry which is preliminary data.</text>
</comment>
<dbReference type="PANTHER" id="PTHR20978">
    <property type="entry name" value="SPLICING FACTOR 3B SUBUNIT 5"/>
    <property type="match status" value="1"/>
</dbReference>
<proteinExistence type="predicted"/>
<evidence type="ECO:0000313" key="3">
    <source>
        <dbReference type="Proteomes" id="UP001633002"/>
    </source>
</evidence>
<feature type="region of interest" description="Disordered" evidence="1">
    <location>
        <begin position="96"/>
        <end position="140"/>
    </location>
</feature>
<name>A0ABD3GV60_9MARC</name>
<protein>
    <submittedName>
        <fullName evidence="2">Uncharacterized protein</fullName>
    </submittedName>
</protein>
<organism evidence="2 3">
    <name type="scientific">Riccia sorocarpa</name>
    <dbReference type="NCBI Taxonomy" id="122646"/>
    <lineage>
        <taxon>Eukaryota</taxon>
        <taxon>Viridiplantae</taxon>
        <taxon>Streptophyta</taxon>
        <taxon>Embryophyta</taxon>
        <taxon>Marchantiophyta</taxon>
        <taxon>Marchantiopsida</taxon>
        <taxon>Marchantiidae</taxon>
        <taxon>Marchantiales</taxon>
        <taxon>Ricciaceae</taxon>
        <taxon>Riccia</taxon>
    </lineage>
</organism>
<sequence length="140" mass="15560">MHASDRFNIKSKLEHLQTKYVGTGHADLNRFEWAANIRRDSYASYIGRSRCWPTSPLPRTFCTMTVSLQDCALPFSPGNSTRQALDFNLNGNNFPVIKGNTVGPTASGTSGSQRQSSTGRDPGERYDNEQCENSSVHESR</sequence>
<dbReference type="PANTHER" id="PTHR20978:SF0">
    <property type="entry name" value="SPLICING FACTOR 3B SUBUNIT 5"/>
    <property type="match status" value="1"/>
</dbReference>
<dbReference type="InterPro" id="IPR009846">
    <property type="entry name" value="SF3b5/RDS3-10"/>
</dbReference>
<feature type="compositionally biased region" description="Low complexity" evidence="1">
    <location>
        <begin position="107"/>
        <end position="120"/>
    </location>
</feature>
<accession>A0ABD3GV60</accession>